<keyword evidence="8 10" id="KW-0324">Glycolysis</keyword>
<dbReference type="Gene3D" id="3.40.367.20">
    <property type="match status" value="1"/>
</dbReference>
<dbReference type="InterPro" id="IPR022672">
    <property type="entry name" value="Hexokinase_N"/>
</dbReference>
<dbReference type="InterPro" id="IPR043129">
    <property type="entry name" value="ATPase_NBD"/>
</dbReference>
<feature type="non-terminal residue" evidence="13">
    <location>
        <position position="1"/>
    </location>
</feature>
<sequence length="136" mass="14830">AGRDVVASLNEEMERQGLTMCVTALVNDTVATLAGARYWDDDVMVAMILGTGTNACYIEHTDVIPKLQGSKPSSGRMIINTEWGAFSNSLPLTEFDRDVDSASINPGEQIFEKTILGMYLGEIVRRILLKMANTTA</sequence>
<reference evidence="13" key="1">
    <citation type="submission" date="2017-07" db="EMBL/GenBank/DDBJ databases">
        <title>Taro Niue Genome Assembly and Annotation.</title>
        <authorList>
            <person name="Atibalentja N."/>
            <person name="Keating K."/>
            <person name="Fields C.J."/>
        </authorList>
    </citation>
    <scope>NUCLEOTIDE SEQUENCE</scope>
    <source>
        <strain evidence="13">Niue_2</strain>
        <tissue evidence="13">Leaf</tissue>
    </source>
</reference>
<comment type="pathway">
    <text evidence="2">Carbohydrate metabolism; hexose metabolism.</text>
</comment>
<dbReference type="EC" id="2.7.1.-" evidence="10"/>
<dbReference type="GO" id="GO:0005524">
    <property type="term" value="F:ATP binding"/>
    <property type="evidence" value="ECO:0007669"/>
    <property type="project" value="UniProtKB-UniRule"/>
</dbReference>
<dbReference type="Pfam" id="PF03727">
    <property type="entry name" value="Hexokinase_2"/>
    <property type="match status" value="1"/>
</dbReference>
<dbReference type="InterPro" id="IPR001312">
    <property type="entry name" value="Hexokinase"/>
</dbReference>
<dbReference type="AlphaFoldDB" id="A0A843XJS7"/>
<evidence type="ECO:0000256" key="1">
    <source>
        <dbReference type="ARBA" id="ARBA00004921"/>
    </source>
</evidence>
<dbReference type="GO" id="GO:0001678">
    <property type="term" value="P:intracellular glucose homeostasis"/>
    <property type="evidence" value="ECO:0007669"/>
    <property type="project" value="InterPro"/>
</dbReference>
<dbReference type="GO" id="GO:0008865">
    <property type="term" value="F:fructokinase activity"/>
    <property type="evidence" value="ECO:0007669"/>
    <property type="project" value="TreeGrafter"/>
</dbReference>
<evidence type="ECO:0000259" key="12">
    <source>
        <dbReference type="Pfam" id="PF03727"/>
    </source>
</evidence>
<evidence type="ECO:0000259" key="11">
    <source>
        <dbReference type="Pfam" id="PF00349"/>
    </source>
</evidence>
<keyword evidence="6 10" id="KW-0418">Kinase</keyword>
<dbReference type="PROSITE" id="PS51748">
    <property type="entry name" value="HEXOKINASE_2"/>
    <property type="match status" value="1"/>
</dbReference>
<dbReference type="GO" id="GO:0005536">
    <property type="term" value="F:D-glucose binding"/>
    <property type="evidence" value="ECO:0007669"/>
    <property type="project" value="InterPro"/>
</dbReference>
<comment type="pathway">
    <text evidence="1">Carbohydrate degradation.</text>
</comment>
<dbReference type="SUPFAM" id="SSF53067">
    <property type="entry name" value="Actin-like ATPase domain"/>
    <property type="match status" value="2"/>
</dbReference>
<dbReference type="UniPathway" id="UPA00242"/>
<evidence type="ECO:0000313" key="14">
    <source>
        <dbReference type="Proteomes" id="UP000652761"/>
    </source>
</evidence>
<dbReference type="GO" id="GO:0006006">
    <property type="term" value="P:glucose metabolic process"/>
    <property type="evidence" value="ECO:0007669"/>
    <property type="project" value="TreeGrafter"/>
</dbReference>
<evidence type="ECO:0000256" key="9">
    <source>
        <dbReference type="ARBA" id="ARBA00047905"/>
    </source>
</evidence>
<accession>A0A843XJS7</accession>
<dbReference type="EMBL" id="NMUH01008938">
    <property type="protein sequence ID" value="MQM19472.1"/>
    <property type="molecule type" value="Genomic_DNA"/>
</dbReference>
<evidence type="ECO:0000256" key="3">
    <source>
        <dbReference type="ARBA" id="ARBA00009225"/>
    </source>
</evidence>
<comment type="caution">
    <text evidence="13">The sequence shown here is derived from an EMBL/GenBank/DDBJ whole genome shotgun (WGS) entry which is preliminary data.</text>
</comment>
<comment type="catalytic activity">
    <reaction evidence="9">
        <text>D-fructose + ATP = D-fructose 6-phosphate + ADP + H(+)</text>
        <dbReference type="Rhea" id="RHEA:16125"/>
        <dbReference type="ChEBI" id="CHEBI:15378"/>
        <dbReference type="ChEBI" id="CHEBI:30616"/>
        <dbReference type="ChEBI" id="CHEBI:37721"/>
        <dbReference type="ChEBI" id="CHEBI:61527"/>
        <dbReference type="ChEBI" id="CHEBI:456216"/>
        <dbReference type="EC" id="2.7.1.1"/>
    </reaction>
    <physiologicalReaction direction="left-to-right" evidence="9">
        <dbReference type="Rhea" id="RHEA:16126"/>
    </physiologicalReaction>
</comment>
<dbReference type="PANTHER" id="PTHR19443">
    <property type="entry name" value="HEXOKINASE"/>
    <property type="match status" value="1"/>
</dbReference>
<keyword evidence="7 10" id="KW-0067">ATP-binding</keyword>
<dbReference type="GO" id="GO:0005829">
    <property type="term" value="C:cytosol"/>
    <property type="evidence" value="ECO:0007669"/>
    <property type="project" value="TreeGrafter"/>
</dbReference>
<dbReference type="InterPro" id="IPR022673">
    <property type="entry name" value="Hexokinase_C"/>
</dbReference>
<dbReference type="OrthoDB" id="419537at2759"/>
<evidence type="ECO:0000256" key="8">
    <source>
        <dbReference type="ARBA" id="ARBA00023152"/>
    </source>
</evidence>
<keyword evidence="4 10" id="KW-0808">Transferase</keyword>
<gene>
    <name evidence="13" type="ORF">Taro_052478</name>
</gene>
<dbReference type="PRINTS" id="PR00475">
    <property type="entry name" value="HEXOKINASE"/>
</dbReference>
<evidence type="ECO:0000256" key="10">
    <source>
        <dbReference type="RuleBase" id="RU362007"/>
    </source>
</evidence>
<protein>
    <recommendedName>
        <fullName evidence="10">Phosphotransferase</fullName>
        <ecNumber evidence="10">2.7.1.-</ecNumber>
    </recommendedName>
</protein>
<dbReference type="GO" id="GO:0005739">
    <property type="term" value="C:mitochondrion"/>
    <property type="evidence" value="ECO:0007669"/>
    <property type="project" value="TreeGrafter"/>
</dbReference>
<dbReference type="UniPathway" id="UPA00109">
    <property type="reaction ID" value="UER00180"/>
</dbReference>
<comment type="similarity">
    <text evidence="3 10">Belongs to the hexokinase family.</text>
</comment>
<evidence type="ECO:0000313" key="13">
    <source>
        <dbReference type="EMBL" id="MQM19472.1"/>
    </source>
</evidence>
<dbReference type="Pfam" id="PF00349">
    <property type="entry name" value="Hexokinase_1"/>
    <property type="match status" value="1"/>
</dbReference>
<evidence type="ECO:0000256" key="6">
    <source>
        <dbReference type="ARBA" id="ARBA00022777"/>
    </source>
</evidence>
<dbReference type="Proteomes" id="UP000652761">
    <property type="component" value="Unassembled WGS sequence"/>
</dbReference>
<dbReference type="GO" id="GO:0006096">
    <property type="term" value="P:glycolytic process"/>
    <property type="evidence" value="ECO:0007669"/>
    <property type="project" value="UniProtKB-UniPathway"/>
</dbReference>
<feature type="domain" description="Hexokinase C-terminal" evidence="12">
    <location>
        <begin position="45"/>
        <end position="133"/>
    </location>
</feature>
<feature type="domain" description="Hexokinase N-terminal" evidence="11">
    <location>
        <begin position="2"/>
        <end position="38"/>
    </location>
</feature>
<name>A0A843XJS7_COLES</name>
<proteinExistence type="inferred from homology"/>
<dbReference type="PANTHER" id="PTHR19443:SF63">
    <property type="entry name" value="HEXOKINASE-LIKE 1 PROTEIN-RELATED"/>
    <property type="match status" value="1"/>
</dbReference>
<evidence type="ECO:0000256" key="5">
    <source>
        <dbReference type="ARBA" id="ARBA00022741"/>
    </source>
</evidence>
<keyword evidence="14" id="KW-1185">Reference proteome</keyword>
<organism evidence="13 14">
    <name type="scientific">Colocasia esculenta</name>
    <name type="common">Wild taro</name>
    <name type="synonym">Arum esculentum</name>
    <dbReference type="NCBI Taxonomy" id="4460"/>
    <lineage>
        <taxon>Eukaryota</taxon>
        <taxon>Viridiplantae</taxon>
        <taxon>Streptophyta</taxon>
        <taxon>Embryophyta</taxon>
        <taxon>Tracheophyta</taxon>
        <taxon>Spermatophyta</taxon>
        <taxon>Magnoliopsida</taxon>
        <taxon>Liliopsida</taxon>
        <taxon>Araceae</taxon>
        <taxon>Aroideae</taxon>
        <taxon>Colocasieae</taxon>
        <taxon>Colocasia</taxon>
    </lineage>
</organism>
<dbReference type="GO" id="GO:0004340">
    <property type="term" value="F:glucokinase activity"/>
    <property type="evidence" value="ECO:0007669"/>
    <property type="project" value="TreeGrafter"/>
</dbReference>
<evidence type="ECO:0000256" key="2">
    <source>
        <dbReference type="ARBA" id="ARBA00005028"/>
    </source>
</evidence>
<evidence type="ECO:0000256" key="4">
    <source>
        <dbReference type="ARBA" id="ARBA00022679"/>
    </source>
</evidence>
<keyword evidence="5 10" id="KW-0547">Nucleotide-binding</keyword>
<evidence type="ECO:0000256" key="7">
    <source>
        <dbReference type="ARBA" id="ARBA00022840"/>
    </source>
</evidence>